<dbReference type="RefSeq" id="XP_018742553.1">
    <property type="nucleotide sequence ID" value="XM_018903606.1"/>
</dbReference>
<reference evidence="2 3" key="1">
    <citation type="journal article" date="2010" name="Nature">
        <title>Comparative genomics reveals mobile pathogenicity chromosomes in Fusarium.</title>
        <authorList>
            <person name="Ma L.J."/>
            <person name="van der Does H.C."/>
            <person name="Borkovich K.A."/>
            <person name="Coleman J.J."/>
            <person name="Daboussi M.J."/>
            <person name="Di Pietro A."/>
            <person name="Dufresne M."/>
            <person name="Freitag M."/>
            <person name="Grabherr M."/>
            <person name="Henrissat B."/>
            <person name="Houterman P.M."/>
            <person name="Kang S."/>
            <person name="Shim W.B."/>
            <person name="Woloshuk C."/>
            <person name="Xie X."/>
            <person name="Xu J.R."/>
            <person name="Antoniw J."/>
            <person name="Baker S.E."/>
            <person name="Bluhm B.H."/>
            <person name="Breakspear A."/>
            <person name="Brown D.W."/>
            <person name="Butchko R.A."/>
            <person name="Chapman S."/>
            <person name="Coulson R."/>
            <person name="Coutinho P.M."/>
            <person name="Danchin E.G."/>
            <person name="Diener A."/>
            <person name="Gale L.R."/>
            <person name="Gardiner D.M."/>
            <person name="Goff S."/>
            <person name="Hammond-Kosack K.E."/>
            <person name="Hilburn K."/>
            <person name="Hua-Van A."/>
            <person name="Jonkers W."/>
            <person name="Kazan K."/>
            <person name="Kodira C.D."/>
            <person name="Koehrsen M."/>
            <person name="Kumar L."/>
            <person name="Lee Y.H."/>
            <person name="Li L."/>
            <person name="Manners J.M."/>
            <person name="Miranda-Saavedra D."/>
            <person name="Mukherjee M."/>
            <person name="Park G."/>
            <person name="Park J."/>
            <person name="Park S.Y."/>
            <person name="Proctor R.H."/>
            <person name="Regev A."/>
            <person name="Ruiz-Roldan M.C."/>
            <person name="Sain D."/>
            <person name="Sakthikumar S."/>
            <person name="Sykes S."/>
            <person name="Schwartz D.C."/>
            <person name="Turgeon B.G."/>
            <person name="Wapinski I."/>
            <person name="Yoder O."/>
            <person name="Young S."/>
            <person name="Zeng Q."/>
            <person name="Zhou S."/>
            <person name="Galagan J."/>
            <person name="Cuomo C.A."/>
            <person name="Kistler H.C."/>
            <person name="Rep M."/>
        </authorList>
    </citation>
    <scope>NUCLEOTIDE SEQUENCE [LARGE SCALE GENOMIC DNA]</scope>
    <source>
        <strain evidence="3">M3125 / FGSC 7600</strain>
    </source>
</reference>
<evidence type="ECO:0000313" key="2">
    <source>
        <dbReference type="EMBL" id="EWG36362.1"/>
    </source>
</evidence>
<evidence type="ECO:0000256" key="1">
    <source>
        <dbReference type="SAM" id="MobiDB-lite"/>
    </source>
</evidence>
<accession>W7LUX0</accession>
<protein>
    <submittedName>
        <fullName evidence="2">Uncharacterized protein</fullName>
    </submittedName>
</protein>
<proteinExistence type="predicted"/>
<dbReference type="AlphaFoldDB" id="W7LUX0"/>
<gene>
    <name evidence="2" type="ORF">FVEG_14661</name>
</gene>
<feature type="region of interest" description="Disordered" evidence="1">
    <location>
        <begin position="37"/>
        <end position="67"/>
    </location>
</feature>
<dbReference type="KEGG" id="fvr:FVEG_14661"/>
<organism evidence="2 3">
    <name type="scientific">Gibberella moniliformis (strain M3125 / FGSC 7600)</name>
    <name type="common">Maize ear and stalk rot fungus</name>
    <name type="synonym">Fusarium verticillioides</name>
    <dbReference type="NCBI Taxonomy" id="334819"/>
    <lineage>
        <taxon>Eukaryota</taxon>
        <taxon>Fungi</taxon>
        <taxon>Dikarya</taxon>
        <taxon>Ascomycota</taxon>
        <taxon>Pezizomycotina</taxon>
        <taxon>Sordariomycetes</taxon>
        <taxon>Hypocreomycetidae</taxon>
        <taxon>Hypocreales</taxon>
        <taxon>Nectriaceae</taxon>
        <taxon>Fusarium</taxon>
        <taxon>Fusarium fujikuroi species complex</taxon>
    </lineage>
</organism>
<dbReference type="Proteomes" id="UP000009096">
    <property type="component" value="Chromosome 1"/>
</dbReference>
<dbReference type="OrthoDB" id="5100024at2759"/>
<keyword evidence="3" id="KW-1185">Reference proteome</keyword>
<dbReference type="EMBL" id="DS022242">
    <property type="protein sequence ID" value="EWG36362.1"/>
    <property type="molecule type" value="Genomic_DNA"/>
</dbReference>
<sequence>MFPQFRGTKQGYWEPPHLLLDGSVFLPKLELESDEFEDDDLSLRPSTPSGILASPPGSFVEKPSRSSRRRAIWIWFCCSCSHGGMKVSTDPCPSCGTPRCINCDTQRVYTR</sequence>
<dbReference type="VEuPathDB" id="FungiDB:FVEG_14661"/>
<dbReference type="EMBL" id="CM000578">
    <property type="protein sequence ID" value="EWG36362.1"/>
    <property type="molecule type" value="Genomic_DNA"/>
</dbReference>
<evidence type="ECO:0000313" key="3">
    <source>
        <dbReference type="Proteomes" id="UP000009096"/>
    </source>
</evidence>
<name>W7LUX0_GIBM7</name>
<dbReference type="GeneID" id="30071537"/>